<feature type="transmembrane region" description="Helical" evidence="1">
    <location>
        <begin position="7"/>
        <end position="23"/>
    </location>
</feature>
<dbReference type="OrthoDB" id="9799095at2"/>
<accession>A0A4U9RMU6</accession>
<reference evidence="2 3" key="1">
    <citation type="submission" date="2019-05" db="EMBL/GenBank/DDBJ databases">
        <authorList>
            <consortium name="Pathogen Informatics"/>
        </authorList>
    </citation>
    <scope>NUCLEOTIDE SEQUENCE [LARGE SCALE GENOMIC DNA]</scope>
    <source>
        <strain evidence="2 3">NCTC503</strain>
    </source>
</reference>
<dbReference type="GO" id="GO:0000010">
    <property type="term" value="F:heptaprenyl diphosphate synthase activity"/>
    <property type="evidence" value="ECO:0007669"/>
    <property type="project" value="UniProtKB-EC"/>
</dbReference>
<feature type="transmembrane region" description="Helical" evidence="1">
    <location>
        <begin position="105"/>
        <end position="126"/>
    </location>
</feature>
<dbReference type="Gene3D" id="1.10.1760.20">
    <property type="match status" value="1"/>
</dbReference>
<dbReference type="EC" id="2.5.1.30" evidence="2"/>
<keyword evidence="2" id="KW-0808">Transferase</keyword>
<evidence type="ECO:0000256" key="1">
    <source>
        <dbReference type="SAM" id="Phobius"/>
    </source>
</evidence>
<dbReference type="Proteomes" id="UP000308489">
    <property type="component" value="Chromosome 1"/>
</dbReference>
<gene>
    <name evidence="2" type="ORF">NCTC503_02085</name>
</gene>
<dbReference type="KEGG" id="hhw:NCTC503_02085"/>
<keyword evidence="1" id="KW-0472">Membrane</keyword>
<proteinExistence type="predicted"/>
<name>A0A4U9RMU6_HATHI</name>
<dbReference type="PIRSF" id="PIRSF027391">
    <property type="entry name" value="Hpre_diP_synt_I"/>
    <property type="match status" value="1"/>
</dbReference>
<feature type="transmembrane region" description="Helical" evidence="1">
    <location>
        <begin position="73"/>
        <end position="93"/>
    </location>
</feature>
<protein>
    <submittedName>
        <fullName evidence="2">Heptaprenyl diphosphate synthase component I</fullName>
        <ecNumber evidence="2">2.5.1.30</ecNumber>
    </submittedName>
</protein>
<keyword evidence="1" id="KW-0812">Transmembrane</keyword>
<dbReference type="RefSeq" id="WP_138210658.1">
    <property type="nucleotide sequence ID" value="NZ_CBCRUQ010000021.1"/>
</dbReference>
<organism evidence="2 3">
    <name type="scientific">Hathewaya histolytica</name>
    <name type="common">Clostridium histolyticum</name>
    <dbReference type="NCBI Taxonomy" id="1498"/>
    <lineage>
        <taxon>Bacteria</taxon>
        <taxon>Bacillati</taxon>
        <taxon>Bacillota</taxon>
        <taxon>Clostridia</taxon>
        <taxon>Eubacteriales</taxon>
        <taxon>Clostridiaceae</taxon>
        <taxon>Hathewaya</taxon>
    </lineage>
</organism>
<dbReference type="InterPro" id="IPR010898">
    <property type="entry name" value="Hpre_diP_synth_I"/>
</dbReference>
<keyword evidence="1" id="KW-1133">Transmembrane helix</keyword>
<dbReference type="InterPro" id="IPR014535">
    <property type="entry name" value="Hpre_diP_synt_I"/>
</dbReference>
<keyword evidence="3" id="KW-1185">Reference proteome</keyword>
<sequence>MKNTKKLLYLGFCIGIALVIYFVEAQIPVLFPGIKLGLANSVSLFVLFFFGWKEAISVMIIRTFLGSLFGGNLFAFFFSLSGGLFSNIVTIIALKYFKEDVSIEWLSVLGAVFHNIGQLLIAAFLIRDFRIYFYFPILNISSIITGYFTGIVTKNLYLRLNKIKHIK</sequence>
<dbReference type="EMBL" id="LR590481">
    <property type="protein sequence ID" value="VTQ93309.1"/>
    <property type="molecule type" value="Genomic_DNA"/>
</dbReference>
<dbReference type="AlphaFoldDB" id="A0A4U9RMU6"/>
<feature type="transmembrane region" description="Helical" evidence="1">
    <location>
        <begin position="133"/>
        <end position="152"/>
    </location>
</feature>
<dbReference type="Pfam" id="PF07456">
    <property type="entry name" value="Hpre_diP_synt_I"/>
    <property type="match status" value="1"/>
</dbReference>
<evidence type="ECO:0000313" key="2">
    <source>
        <dbReference type="EMBL" id="VTQ93309.1"/>
    </source>
</evidence>
<evidence type="ECO:0000313" key="3">
    <source>
        <dbReference type="Proteomes" id="UP000308489"/>
    </source>
</evidence>